<sequence>MTPRPFRPIVPWLLAAPAVVLLLGFFLGPVLLLFRVSVYESGSGTGFYRPGTWSLQAYAGLIEDGYGRGVLAFTVFLGVAVATLSVLVGYPLALFIHTLRPLAKRLALAAVILPKLANVFVVLYGVSLLLGNSGPLNQGLLWLGLTREPILLSHSLAGVLIAETYLIMPYAVLILVPAFDRIDPILLAAARGLGAGSWTTFRRVTLPLSLPGVAVAGQLCLIWALGAFVGPLLLGGPEQTTLAVLVPRYGLEYGDWPTAAVTSVLSLLTIAVCVTAFAWPARRLGRLGQTR</sequence>
<dbReference type="InterPro" id="IPR035906">
    <property type="entry name" value="MetI-like_sf"/>
</dbReference>
<dbReference type="AlphaFoldDB" id="A0A225DYX8"/>
<dbReference type="Pfam" id="PF00528">
    <property type="entry name" value="BPD_transp_1"/>
    <property type="match status" value="1"/>
</dbReference>
<dbReference type="CDD" id="cd06261">
    <property type="entry name" value="TM_PBP2"/>
    <property type="match status" value="1"/>
</dbReference>
<dbReference type="EMBL" id="NIDE01000001">
    <property type="protein sequence ID" value="OWK46730.1"/>
    <property type="molecule type" value="Genomic_DNA"/>
</dbReference>
<accession>A0A225DYX8</accession>
<evidence type="ECO:0000256" key="5">
    <source>
        <dbReference type="ARBA" id="ARBA00022692"/>
    </source>
</evidence>
<evidence type="ECO:0000256" key="6">
    <source>
        <dbReference type="ARBA" id="ARBA00022989"/>
    </source>
</evidence>
<feature type="transmembrane region" description="Helical" evidence="8">
    <location>
        <begin position="70"/>
        <end position="94"/>
    </location>
</feature>
<dbReference type="SUPFAM" id="SSF161098">
    <property type="entry name" value="MetI-like"/>
    <property type="match status" value="1"/>
</dbReference>
<evidence type="ECO:0000256" key="1">
    <source>
        <dbReference type="ARBA" id="ARBA00004651"/>
    </source>
</evidence>
<feature type="transmembrane region" description="Helical" evidence="8">
    <location>
        <begin position="12"/>
        <end position="34"/>
    </location>
</feature>
<keyword evidence="5 8" id="KW-0812">Transmembrane</keyword>
<keyword evidence="7 8" id="KW-0472">Membrane</keyword>
<dbReference type="Proteomes" id="UP000214646">
    <property type="component" value="Unassembled WGS sequence"/>
</dbReference>
<dbReference type="Gene3D" id="1.10.3720.10">
    <property type="entry name" value="MetI-like"/>
    <property type="match status" value="1"/>
</dbReference>
<keyword evidence="4" id="KW-1003">Cell membrane</keyword>
<evidence type="ECO:0000256" key="4">
    <source>
        <dbReference type="ARBA" id="ARBA00022475"/>
    </source>
</evidence>
<protein>
    <submittedName>
        <fullName evidence="10">Spermidine Putrescine ABC transporter permease component PotB</fullName>
    </submittedName>
</protein>
<evidence type="ECO:0000256" key="2">
    <source>
        <dbReference type="ARBA" id="ARBA00007069"/>
    </source>
</evidence>
<feature type="transmembrane region" description="Helical" evidence="8">
    <location>
        <begin position="106"/>
        <end position="130"/>
    </location>
</feature>
<evidence type="ECO:0000256" key="3">
    <source>
        <dbReference type="ARBA" id="ARBA00022448"/>
    </source>
</evidence>
<evidence type="ECO:0000256" key="7">
    <source>
        <dbReference type="ARBA" id="ARBA00023136"/>
    </source>
</evidence>
<evidence type="ECO:0000313" key="11">
    <source>
        <dbReference type="Proteomes" id="UP000214646"/>
    </source>
</evidence>
<feature type="domain" description="ABC transmembrane type-1" evidence="9">
    <location>
        <begin position="71"/>
        <end position="276"/>
    </location>
</feature>
<dbReference type="PANTHER" id="PTHR42929">
    <property type="entry name" value="INNER MEMBRANE ABC TRANSPORTER PERMEASE PROTEIN YDCU-RELATED-RELATED"/>
    <property type="match status" value="1"/>
</dbReference>
<proteinExistence type="inferred from homology"/>
<dbReference type="PROSITE" id="PS50928">
    <property type="entry name" value="ABC_TM1"/>
    <property type="match status" value="1"/>
</dbReference>
<evidence type="ECO:0000313" key="10">
    <source>
        <dbReference type="EMBL" id="OWK46730.1"/>
    </source>
</evidence>
<dbReference type="InterPro" id="IPR000515">
    <property type="entry name" value="MetI-like"/>
</dbReference>
<name>A0A225DYX8_9BACT</name>
<feature type="transmembrane region" description="Helical" evidence="8">
    <location>
        <begin position="256"/>
        <end position="281"/>
    </location>
</feature>
<comment type="similarity">
    <text evidence="2">Belongs to the binding-protein-dependent transport system permease family. CysTW subfamily.</text>
</comment>
<feature type="transmembrane region" description="Helical" evidence="8">
    <location>
        <begin position="150"/>
        <end position="176"/>
    </location>
</feature>
<organism evidence="10 11">
    <name type="scientific">Fimbriiglobus ruber</name>
    <dbReference type="NCBI Taxonomy" id="1908690"/>
    <lineage>
        <taxon>Bacteria</taxon>
        <taxon>Pseudomonadati</taxon>
        <taxon>Planctomycetota</taxon>
        <taxon>Planctomycetia</taxon>
        <taxon>Gemmatales</taxon>
        <taxon>Gemmataceae</taxon>
        <taxon>Fimbriiglobus</taxon>
    </lineage>
</organism>
<comment type="subcellular location">
    <subcellularLocation>
        <location evidence="1 8">Cell membrane</location>
        <topology evidence="1 8">Multi-pass membrane protein</topology>
    </subcellularLocation>
</comment>
<dbReference type="OrthoDB" id="9776648at2"/>
<evidence type="ECO:0000259" key="9">
    <source>
        <dbReference type="PROSITE" id="PS50928"/>
    </source>
</evidence>
<evidence type="ECO:0000256" key="8">
    <source>
        <dbReference type="RuleBase" id="RU363032"/>
    </source>
</evidence>
<feature type="transmembrane region" description="Helical" evidence="8">
    <location>
        <begin position="212"/>
        <end position="236"/>
    </location>
</feature>
<keyword evidence="3 8" id="KW-0813">Transport</keyword>
<comment type="caution">
    <text evidence="10">The sequence shown here is derived from an EMBL/GenBank/DDBJ whole genome shotgun (WGS) entry which is preliminary data.</text>
</comment>
<reference evidence="11" key="1">
    <citation type="submission" date="2017-06" db="EMBL/GenBank/DDBJ databases">
        <title>Genome analysis of Fimbriiglobus ruber SP5, the first member of the order Planctomycetales with confirmed chitinolytic capability.</title>
        <authorList>
            <person name="Ravin N.V."/>
            <person name="Rakitin A.L."/>
            <person name="Ivanova A.A."/>
            <person name="Beletsky A.V."/>
            <person name="Kulichevskaya I.S."/>
            <person name="Mardanov A.V."/>
            <person name="Dedysh S.N."/>
        </authorList>
    </citation>
    <scope>NUCLEOTIDE SEQUENCE [LARGE SCALE GENOMIC DNA]</scope>
    <source>
        <strain evidence="11">SP5</strain>
    </source>
</reference>
<dbReference type="GO" id="GO:0055085">
    <property type="term" value="P:transmembrane transport"/>
    <property type="evidence" value="ECO:0007669"/>
    <property type="project" value="InterPro"/>
</dbReference>
<dbReference type="RefSeq" id="WP_088251924.1">
    <property type="nucleotide sequence ID" value="NZ_NIDE01000001.1"/>
</dbReference>
<dbReference type="PANTHER" id="PTHR42929:SF5">
    <property type="entry name" value="ABC TRANSPORTER PERMEASE PROTEIN"/>
    <property type="match status" value="1"/>
</dbReference>
<dbReference type="GO" id="GO:0005886">
    <property type="term" value="C:plasma membrane"/>
    <property type="evidence" value="ECO:0007669"/>
    <property type="project" value="UniProtKB-SubCell"/>
</dbReference>
<keyword evidence="6 8" id="KW-1133">Transmembrane helix</keyword>
<keyword evidence="11" id="KW-1185">Reference proteome</keyword>
<gene>
    <name evidence="10" type="ORF">FRUB_00429</name>
</gene>